<evidence type="ECO:0000313" key="3">
    <source>
        <dbReference type="Proteomes" id="UP000694845"/>
    </source>
</evidence>
<dbReference type="RefSeq" id="XP_022087668.1">
    <property type="nucleotide sequence ID" value="XM_022231976.1"/>
</dbReference>
<dbReference type="PROSITE" id="PS50076">
    <property type="entry name" value="DNAJ_2"/>
    <property type="match status" value="1"/>
</dbReference>
<evidence type="ECO:0000256" key="1">
    <source>
        <dbReference type="ARBA" id="ARBA00023186"/>
    </source>
</evidence>
<name>A0A8B7Y3A9_ACAPL</name>
<dbReference type="GO" id="GO:0005737">
    <property type="term" value="C:cytoplasm"/>
    <property type="evidence" value="ECO:0007669"/>
    <property type="project" value="UniProtKB-ARBA"/>
</dbReference>
<feature type="domain" description="J" evidence="2">
    <location>
        <begin position="3"/>
        <end position="69"/>
    </location>
</feature>
<evidence type="ECO:0000313" key="5">
    <source>
        <dbReference type="RefSeq" id="XP_022087668.1"/>
    </source>
</evidence>
<dbReference type="KEGG" id="aplc:110977666"/>
<dbReference type="AlphaFoldDB" id="A0A8B7Y3A9"/>
<dbReference type="InterPro" id="IPR036869">
    <property type="entry name" value="J_dom_sf"/>
</dbReference>
<proteinExistence type="predicted"/>
<dbReference type="PANTHER" id="PTHR45168:SF3">
    <property type="entry name" value="DNAJ HEAT SHOCK PROTEIN FAMILY (HSP40) MEMBER B2"/>
    <property type="match status" value="1"/>
</dbReference>
<dbReference type="SMART" id="SM00271">
    <property type="entry name" value="DnaJ"/>
    <property type="match status" value="1"/>
</dbReference>
<dbReference type="FunFam" id="1.10.287.110:FF:000021">
    <property type="entry name" value="DnaJ (Hsp40) homolog, subfamily B, member 2"/>
    <property type="match status" value="1"/>
</dbReference>
<dbReference type="GO" id="GO:0051082">
    <property type="term" value="F:unfolded protein binding"/>
    <property type="evidence" value="ECO:0007669"/>
    <property type="project" value="InterPro"/>
</dbReference>
<dbReference type="GO" id="GO:0030544">
    <property type="term" value="F:Hsp70 protein binding"/>
    <property type="evidence" value="ECO:0007669"/>
    <property type="project" value="InterPro"/>
</dbReference>
<dbReference type="Gene3D" id="1.10.287.110">
    <property type="entry name" value="DnaJ domain"/>
    <property type="match status" value="1"/>
</dbReference>
<protein>
    <submittedName>
        <fullName evidence="4 5">DnaJ homolog subfamily B member 6-like isoform X1</fullName>
    </submittedName>
</protein>
<dbReference type="RefSeq" id="XP_022087659.1">
    <property type="nucleotide sequence ID" value="XM_022231967.1"/>
</dbReference>
<accession>A0A8B7Y3A9</accession>
<dbReference type="InterPro" id="IPR018253">
    <property type="entry name" value="DnaJ_domain_CS"/>
</dbReference>
<keyword evidence="1" id="KW-0143">Chaperone</keyword>
<dbReference type="PROSITE" id="PS00636">
    <property type="entry name" value="DNAJ_1"/>
    <property type="match status" value="1"/>
</dbReference>
<organism evidence="3 5">
    <name type="scientific">Acanthaster planci</name>
    <name type="common">Crown-of-thorns starfish</name>
    <dbReference type="NCBI Taxonomy" id="133434"/>
    <lineage>
        <taxon>Eukaryota</taxon>
        <taxon>Metazoa</taxon>
        <taxon>Echinodermata</taxon>
        <taxon>Eleutherozoa</taxon>
        <taxon>Asterozoa</taxon>
        <taxon>Asteroidea</taxon>
        <taxon>Valvatacea</taxon>
        <taxon>Valvatida</taxon>
        <taxon>Acanthasteridae</taxon>
        <taxon>Acanthaster</taxon>
    </lineage>
</organism>
<dbReference type="SUPFAM" id="SSF46565">
    <property type="entry name" value="Chaperone J-domain"/>
    <property type="match status" value="1"/>
</dbReference>
<dbReference type="PANTHER" id="PTHR45168">
    <property type="entry name" value="DNAJ HOMOLOG SUBFAMILY B MEMBER 2"/>
    <property type="match status" value="1"/>
</dbReference>
<dbReference type="GeneID" id="110977666"/>
<dbReference type="Pfam" id="PF00226">
    <property type="entry name" value="DnaJ"/>
    <property type="match status" value="1"/>
</dbReference>
<dbReference type="Proteomes" id="UP000694845">
    <property type="component" value="Unplaced"/>
</dbReference>
<dbReference type="CDD" id="cd06257">
    <property type="entry name" value="DnaJ"/>
    <property type="match status" value="1"/>
</dbReference>
<gene>
    <name evidence="4 5" type="primary">LOC110977666</name>
</gene>
<dbReference type="PRINTS" id="PR00625">
    <property type="entry name" value="JDOMAIN"/>
</dbReference>
<evidence type="ECO:0000313" key="4">
    <source>
        <dbReference type="RefSeq" id="XP_022087659.1"/>
    </source>
</evidence>
<sequence length="264" mass="29451">MVEYYNVLGVSRNASLEDIKKAYRKKALKWHPDKNPNNQKEAERRFKEIAEAYEVLSDKSKRDTYDRYGIEGLKRGGTPFHRPAASDFGFHDFGNFGGNFHFTFRSPEDIFKEFFGTSDPFAAFFEDSRMGSSQRGHGNLFQDSFGRSGFPGHGPLTTTSIFTPFGDPWSFFQPRGAHSSFFSSSFDNGFGDFGPGFTSFSSSSSFGSSPGNMRSVSTSTKMINGKKIKTTKIIENGQETVINEEDGKITSKTINGELQPMLAN</sequence>
<dbReference type="InterPro" id="IPR043183">
    <property type="entry name" value="DNJB2/6-like"/>
</dbReference>
<reference evidence="4 5" key="1">
    <citation type="submission" date="2025-04" db="UniProtKB">
        <authorList>
            <consortium name="RefSeq"/>
        </authorList>
    </citation>
    <scope>IDENTIFICATION</scope>
</reference>
<evidence type="ECO:0000259" key="2">
    <source>
        <dbReference type="PROSITE" id="PS50076"/>
    </source>
</evidence>
<keyword evidence="3" id="KW-1185">Reference proteome</keyword>
<dbReference type="InterPro" id="IPR001623">
    <property type="entry name" value="DnaJ_domain"/>
</dbReference>
<dbReference type="OrthoDB" id="10250354at2759"/>